<sequence>VYNALWELNDYIIRRQRKNISPHLLHLSSRGDFQQKQNQQYQIGLEWCITGNTIIGNSRDSKFNRLRDLLIFYINISVITCVLCSLQYPSSDSVSCIWYDDPDAKYEQYKIIPYSGLRNSAFEKELNAGHTNRATMLRPPFGMKIQHLPKGIREYASRNPSEFKDYLDEISAETKYLSTISRTDLSCLLSYLLIETAKIREANELNNVISC</sequence>
<comment type="caution">
    <text evidence="1">The sequence shown here is derived from an EMBL/GenBank/DDBJ whole genome shotgun (WGS) entry which is preliminary data.</text>
</comment>
<dbReference type="Proteomes" id="UP000241769">
    <property type="component" value="Unassembled WGS sequence"/>
</dbReference>
<keyword evidence="2" id="KW-1185">Reference proteome</keyword>
<dbReference type="EMBL" id="MDYQ01000424">
    <property type="protein sequence ID" value="PRP74954.1"/>
    <property type="molecule type" value="Genomic_DNA"/>
</dbReference>
<accession>A0A2P6MTD8</accession>
<dbReference type="AlphaFoldDB" id="A0A2P6MTD8"/>
<organism evidence="1 2">
    <name type="scientific">Planoprotostelium fungivorum</name>
    <dbReference type="NCBI Taxonomy" id="1890364"/>
    <lineage>
        <taxon>Eukaryota</taxon>
        <taxon>Amoebozoa</taxon>
        <taxon>Evosea</taxon>
        <taxon>Variosea</taxon>
        <taxon>Cavosteliida</taxon>
        <taxon>Cavosteliaceae</taxon>
        <taxon>Planoprotostelium</taxon>
    </lineage>
</organism>
<feature type="non-terminal residue" evidence="1">
    <location>
        <position position="1"/>
    </location>
</feature>
<evidence type="ECO:0000313" key="1">
    <source>
        <dbReference type="EMBL" id="PRP74954.1"/>
    </source>
</evidence>
<reference evidence="1 2" key="1">
    <citation type="journal article" date="2018" name="Genome Biol. Evol.">
        <title>Multiple Roots of Fruiting Body Formation in Amoebozoa.</title>
        <authorList>
            <person name="Hillmann F."/>
            <person name="Forbes G."/>
            <person name="Novohradska S."/>
            <person name="Ferling I."/>
            <person name="Riege K."/>
            <person name="Groth M."/>
            <person name="Westermann M."/>
            <person name="Marz M."/>
            <person name="Spaller T."/>
            <person name="Winckler T."/>
            <person name="Schaap P."/>
            <person name="Glockner G."/>
        </authorList>
    </citation>
    <scope>NUCLEOTIDE SEQUENCE [LARGE SCALE GENOMIC DNA]</scope>
    <source>
        <strain evidence="1 2">Jena</strain>
    </source>
</reference>
<gene>
    <name evidence="1" type="ORF">PROFUN_15077</name>
</gene>
<evidence type="ECO:0000313" key="2">
    <source>
        <dbReference type="Proteomes" id="UP000241769"/>
    </source>
</evidence>
<protein>
    <submittedName>
        <fullName evidence="1">Uncharacterized protein</fullName>
    </submittedName>
</protein>
<proteinExistence type="predicted"/>
<dbReference type="InParanoid" id="A0A2P6MTD8"/>
<name>A0A2P6MTD8_9EUKA</name>